<feature type="compositionally biased region" description="Polar residues" evidence="1">
    <location>
        <begin position="727"/>
        <end position="746"/>
    </location>
</feature>
<evidence type="ECO:0000259" key="2">
    <source>
        <dbReference type="Pfam" id="PF14309"/>
    </source>
</evidence>
<gene>
    <name evidence="4" type="ORF">Taro_010036</name>
</gene>
<dbReference type="PANTHER" id="PTHR21726">
    <property type="entry name" value="PHOSPHATIDYLINOSITOL N-ACETYLGLUCOSAMINYLTRANSFERASE SUBUNIT P DOWN SYNDROME CRITICAL REGION PROTEIN 5 -RELATED"/>
    <property type="match status" value="1"/>
</dbReference>
<keyword evidence="5" id="KW-1185">Reference proteome</keyword>
<feature type="region of interest" description="Disordered" evidence="1">
    <location>
        <begin position="646"/>
        <end position="671"/>
    </location>
</feature>
<accession>A0A843U6K1</accession>
<feature type="region of interest" description="Disordered" evidence="1">
    <location>
        <begin position="711"/>
        <end position="783"/>
    </location>
</feature>
<reference evidence="4" key="1">
    <citation type="submission" date="2017-07" db="EMBL/GenBank/DDBJ databases">
        <title>Taro Niue Genome Assembly and Annotation.</title>
        <authorList>
            <person name="Atibalentja N."/>
            <person name="Keating K."/>
            <person name="Fields C.J."/>
        </authorList>
    </citation>
    <scope>NUCLEOTIDE SEQUENCE</scope>
    <source>
        <strain evidence="4">Niue_2</strain>
        <tissue evidence="4">Leaf</tissue>
    </source>
</reference>
<feature type="compositionally biased region" description="Polar residues" evidence="1">
    <location>
        <begin position="756"/>
        <end position="773"/>
    </location>
</feature>
<dbReference type="EMBL" id="NMUH01000358">
    <property type="protein sequence ID" value="MQL77627.1"/>
    <property type="molecule type" value="Genomic_DNA"/>
</dbReference>
<dbReference type="InterPro" id="IPR025486">
    <property type="entry name" value="DUF4378"/>
</dbReference>
<evidence type="ECO:0000313" key="4">
    <source>
        <dbReference type="EMBL" id="MQL77627.1"/>
    </source>
</evidence>
<evidence type="ECO:0000259" key="3">
    <source>
        <dbReference type="Pfam" id="PF14383"/>
    </source>
</evidence>
<sequence>MDSRWLDPFFTNGLAKPLAASPGLLLFMIRESKMGTEKTGVRTGGLFNLFDWNRKSRKKLFVSGNVSPEGANQGTKSNDNVQAVQASRPCPIEDDDTKGLSSVKGSSDYSCASSVTDEEGNGIRAPGVVARLMGLDSLPTTSVSEPYSTPLFDSRSLRENCYRKRGPELHIDDDFSNVSVRSDCYARKPFDVRSQKMPSSPIERFQTEVLPPRSAKSLSITHYKLLSPIKNPSFASGKNAAHIMEAAAKILEPGLRVNAKGKAPSIGSSSLSLEVQDSKENIAVSHRLSRLPESPRRPLESNTIRYLKSYSLNKSWNAPEDSVSVRTAPEWGETSSSGAKGKGKTLSLAVQAKVNIQKREGSTSSSRSSSVHGEQDESKINQSLKSQKVCKNKLQKNSSVSGPSGVLKQNNQKQNCLSNRDKIAAKSSVSNQQVKKVPCGDANSRKNRILNNTHGSSKVGHRKEDLQATDFEKDGCSSSTKNAPRKKRLIQKNYQSDSDTILVANHEKRVQSSVMIDEHRKWDEDSRRNGTDIVSFTFTSPIIKPSAGSQLTHITKSHGMSSFSLVMEGERNTADAKTGRLPSVGLNVISGDALSVLLEQKLRELTSGLQAPSSNVGKVGDTSASLYPGLILASENSHDLSMECQKESSEGDFRAGLGNVSDDSGGDGPLNICTKLQGVESMAECSSSGSVAQKEPGQPYPSPLSILEASFSSESCSSDGSDSNNGNKICSSVGAQDSVRLSSKNPSGEAEMDLSDSASSLYVESANEEQASGVSRAPTENPEQELEYIREVIRSVGIDFEGKGSGCMNYSLDPLLFDMLENKKTGSRNRPEDKNHRAWRKVVFDCIGECLESKCSRYFKAGCQAWAKGIAVIGREDQFANEVYKEISCWKSMGDWMVDELVDKDMSSHLGRWADFEVEAFEAGVEIEEEVISCLIDEVVADFIM</sequence>
<organism evidence="4 5">
    <name type="scientific">Colocasia esculenta</name>
    <name type="common">Wild taro</name>
    <name type="synonym">Arum esculentum</name>
    <dbReference type="NCBI Taxonomy" id="4460"/>
    <lineage>
        <taxon>Eukaryota</taxon>
        <taxon>Viridiplantae</taxon>
        <taxon>Streptophyta</taxon>
        <taxon>Embryophyta</taxon>
        <taxon>Tracheophyta</taxon>
        <taxon>Spermatophyta</taxon>
        <taxon>Magnoliopsida</taxon>
        <taxon>Liliopsida</taxon>
        <taxon>Araceae</taxon>
        <taxon>Aroideae</taxon>
        <taxon>Colocasieae</taxon>
        <taxon>Colocasia</taxon>
    </lineage>
</organism>
<dbReference type="Pfam" id="PF14309">
    <property type="entry name" value="DUF4378"/>
    <property type="match status" value="1"/>
</dbReference>
<name>A0A843U6K1_COLES</name>
<evidence type="ECO:0008006" key="6">
    <source>
        <dbReference type="Google" id="ProtNLM"/>
    </source>
</evidence>
<feature type="compositionally biased region" description="Polar residues" evidence="1">
    <location>
        <begin position="395"/>
        <end position="418"/>
    </location>
</feature>
<dbReference type="PANTHER" id="PTHR21726:SF29">
    <property type="entry name" value="EXPRESSED PROTEIN"/>
    <property type="match status" value="1"/>
</dbReference>
<proteinExistence type="predicted"/>
<feature type="region of interest" description="Disordered" evidence="1">
    <location>
        <begin position="318"/>
        <end position="488"/>
    </location>
</feature>
<dbReference type="InterPro" id="IPR032795">
    <property type="entry name" value="DUF3741-assoc"/>
</dbReference>
<dbReference type="OrthoDB" id="765769at2759"/>
<dbReference type="Pfam" id="PF14383">
    <property type="entry name" value="VARLMGL"/>
    <property type="match status" value="1"/>
</dbReference>
<comment type="caution">
    <text evidence="4">The sequence shown here is derived from an EMBL/GenBank/DDBJ whole genome shotgun (WGS) entry which is preliminary data.</text>
</comment>
<feature type="domain" description="DUF3741" evidence="3">
    <location>
        <begin position="113"/>
        <end position="144"/>
    </location>
</feature>
<evidence type="ECO:0000256" key="1">
    <source>
        <dbReference type="SAM" id="MobiDB-lite"/>
    </source>
</evidence>
<feature type="domain" description="DUF4378" evidence="2">
    <location>
        <begin position="785"/>
        <end position="938"/>
    </location>
</feature>
<evidence type="ECO:0000313" key="5">
    <source>
        <dbReference type="Proteomes" id="UP000652761"/>
    </source>
</evidence>
<dbReference type="AlphaFoldDB" id="A0A843U6K1"/>
<feature type="compositionally biased region" description="Low complexity" evidence="1">
    <location>
        <begin position="711"/>
        <end position="726"/>
    </location>
</feature>
<protein>
    <recommendedName>
        <fullName evidence="6">DUF4378 domain-containing protein</fullName>
    </recommendedName>
</protein>
<dbReference type="Proteomes" id="UP000652761">
    <property type="component" value="Unassembled WGS sequence"/>
</dbReference>
<feature type="compositionally biased region" description="Basic and acidic residues" evidence="1">
    <location>
        <begin position="462"/>
        <end position="475"/>
    </location>
</feature>